<dbReference type="Pfam" id="PF00550">
    <property type="entry name" value="PP-binding"/>
    <property type="match status" value="1"/>
</dbReference>
<gene>
    <name evidence="2" type="ORF">SAM23877_7348</name>
</gene>
<evidence type="ECO:0000313" key="2">
    <source>
        <dbReference type="EMBL" id="AKZ60389.1"/>
    </source>
</evidence>
<dbReference type="PROSITE" id="PS50075">
    <property type="entry name" value="CARRIER"/>
    <property type="match status" value="1"/>
</dbReference>
<dbReference type="AlphaFoldDB" id="A0A0K2B533"/>
<dbReference type="KEGG" id="samb:SAM23877_7348"/>
<sequence>MPDTYDTIRSILNSAFRVPDDEIRPDLTLGQLDLDSLALAELVLIVHERFGVKIDSAYASRSTTVAQVVDHLDTLRAGGTGAVTSS</sequence>
<proteinExistence type="predicted"/>
<protein>
    <recommendedName>
        <fullName evidence="1">Carrier domain-containing protein</fullName>
    </recommendedName>
</protein>
<dbReference type="Proteomes" id="UP000061018">
    <property type="component" value="Chromosome"/>
</dbReference>
<dbReference type="RefSeq" id="WP_053141831.1">
    <property type="nucleotide sequence ID" value="NZ_CP012382.1"/>
</dbReference>
<dbReference type="InterPro" id="IPR036736">
    <property type="entry name" value="ACP-like_sf"/>
</dbReference>
<organism evidence="2 3">
    <name type="scientific">Streptomyces ambofaciens (strain ATCC 23877 / 3486 / DSM 40053 / JCM 4204 / NBRC 12836 / NRRL B-2516)</name>
    <dbReference type="NCBI Taxonomy" id="278992"/>
    <lineage>
        <taxon>Bacteria</taxon>
        <taxon>Bacillati</taxon>
        <taxon>Actinomycetota</taxon>
        <taxon>Actinomycetes</taxon>
        <taxon>Kitasatosporales</taxon>
        <taxon>Streptomycetaceae</taxon>
        <taxon>Streptomyces</taxon>
    </lineage>
</organism>
<reference evidence="3" key="1">
    <citation type="journal article" date="2015" name="J. Biotechnol.">
        <title>Complete genome sequence of Streptomyces ambofaciens ATCC 23877, the spiramycin producer.</title>
        <authorList>
            <person name="Thibessard A."/>
            <person name="Haas D."/>
            <person name="Gerbaud C."/>
            <person name="Aigle B."/>
            <person name="Lautru S."/>
            <person name="Pernodet J.L."/>
            <person name="Leblond P."/>
        </authorList>
    </citation>
    <scope>NUCLEOTIDE SEQUENCE [LARGE SCALE GENOMIC DNA]</scope>
    <source>
        <strain evidence="3">ATCC 23877 / 3486 / DSM 40053 / JCM 4204 / NBRC 12836 / NRRL B-2516</strain>
    </source>
</reference>
<dbReference type="SUPFAM" id="SSF47336">
    <property type="entry name" value="ACP-like"/>
    <property type="match status" value="1"/>
</dbReference>
<evidence type="ECO:0000313" key="3">
    <source>
        <dbReference type="Proteomes" id="UP000061018"/>
    </source>
</evidence>
<dbReference type="InterPro" id="IPR009081">
    <property type="entry name" value="PP-bd_ACP"/>
</dbReference>
<dbReference type="Gene3D" id="1.10.1200.10">
    <property type="entry name" value="ACP-like"/>
    <property type="match status" value="1"/>
</dbReference>
<dbReference type="EMBL" id="CP012382">
    <property type="protein sequence ID" value="AKZ60389.1"/>
    <property type="molecule type" value="Genomic_DNA"/>
</dbReference>
<evidence type="ECO:0000259" key="1">
    <source>
        <dbReference type="PROSITE" id="PS50075"/>
    </source>
</evidence>
<feature type="domain" description="Carrier" evidence="1">
    <location>
        <begin position="2"/>
        <end position="76"/>
    </location>
</feature>
<name>A0A0K2B533_STRA7</name>
<accession>A0A0K2B533</accession>